<reference evidence="1 2" key="1">
    <citation type="submission" date="2016-11" db="EMBL/GenBank/DDBJ databases">
        <authorList>
            <person name="Jaros S."/>
            <person name="Januszkiewicz K."/>
            <person name="Wedrychowicz H."/>
        </authorList>
    </citation>
    <scope>NUCLEOTIDE SEQUENCE [LARGE SCALE GENOMIC DNA]</scope>
    <source>
        <strain evidence="1 2">CGMCC 4.2025</strain>
    </source>
</reference>
<organism evidence="1 2">
    <name type="scientific">Actinacidiphila paucisporea</name>
    <dbReference type="NCBI Taxonomy" id="310782"/>
    <lineage>
        <taxon>Bacteria</taxon>
        <taxon>Bacillati</taxon>
        <taxon>Actinomycetota</taxon>
        <taxon>Actinomycetes</taxon>
        <taxon>Kitasatosporales</taxon>
        <taxon>Streptomycetaceae</taxon>
        <taxon>Actinacidiphila</taxon>
    </lineage>
</organism>
<dbReference type="RefSeq" id="WP_073496088.1">
    <property type="nucleotide sequence ID" value="NZ_FRBI01000004.1"/>
</dbReference>
<sequence>MHAMNYRITLPADYDMEIIRERVATKGHLLDDFRGLGLKAYLTRERGVDGSPVNQYAPFYLWNTAEGMNSFLWGPGFRALADDFGRPAVEHWTGLGFVRGPSFTAAPRAAGRRSQRIAPGEDLAEVIARALEDLAETATRPGLHCAALLVDPRHWELLRFSLWQDAAPEEPGEDRHQVLHLSAPGIDDIRTGRQW</sequence>
<accession>A0A1M7B6X7</accession>
<gene>
    <name evidence="1" type="ORF">SAMN05216499_104295</name>
</gene>
<dbReference type="Proteomes" id="UP000184111">
    <property type="component" value="Unassembled WGS sequence"/>
</dbReference>
<dbReference type="STRING" id="310782.SAMN05216499_104295"/>
<dbReference type="AlphaFoldDB" id="A0A1M7B6X7"/>
<dbReference type="OrthoDB" id="2065010at2"/>
<evidence type="ECO:0008006" key="3">
    <source>
        <dbReference type="Google" id="ProtNLM"/>
    </source>
</evidence>
<evidence type="ECO:0000313" key="1">
    <source>
        <dbReference type="EMBL" id="SHL50684.1"/>
    </source>
</evidence>
<keyword evidence="2" id="KW-1185">Reference proteome</keyword>
<dbReference type="Pfam" id="PF16157">
    <property type="entry name" value="DUF4865"/>
    <property type="match status" value="1"/>
</dbReference>
<proteinExistence type="predicted"/>
<evidence type="ECO:0000313" key="2">
    <source>
        <dbReference type="Proteomes" id="UP000184111"/>
    </source>
</evidence>
<dbReference type="InterPro" id="IPR032349">
    <property type="entry name" value="DUF4865"/>
</dbReference>
<dbReference type="EMBL" id="FRBI01000004">
    <property type="protein sequence ID" value="SHL50684.1"/>
    <property type="molecule type" value="Genomic_DNA"/>
</dbReference>
<protein>
    <recommendedName>
        <fullName evidence="3">DUF4865 domain-containing protein</fullName>
    </recommendedName>
</protein>
<name>A0A1M7B6X7_9ACTN</name>